<protein>
    <submittedName>
        <fullName evidence="8">Phospholipase_D-nuclease N-terminal</fullName>
    </submittedName>
</protein>
<evidence type="ECO:0000256" key="1">
    <source>
        <dbReference type="ARBA" id="ARBA00004651"/>
    </source>
</evidence>
<dbReference type="OrthoDB" id="7030203at2"/>
<evidence type="ECO:0000313" key="9">
    <source>
        <dbReference type="Proteomes" id="UP000199460"/>
    </source>
</evidence>
<dbReference type="RefSeq" id="WP_090432462.1">
    <property type="nucleotide sequence ID" value="NZ_CP040349.1"/>
</dbReference>
<feature type="domain" description="Cardiolipin synthase N-terminal" evidence="7">
    <location>
        <begin position="19"/>
        <end position="60"/>
    </location>
</feature>
<evidence type="ECO:0000256" key="2">
    <source>
        <dbReference type="ARBA" id="ARBA00022475"/>
    </source>
</evidence>
<dbReference type="AlphaFoldDB" id="A0A1H0X8Y2"/>
<keyword evidence="3 6" id="KW-0812">Transmembrane</keyword>
<accession>A0A1H0X8Y2</accession>
<feature type="transmembrane region" description="Helical" evidence="6">
    <location>
        <begin position="39"/>
        <end position="58"/>
    </location>
</feature>
<evidence type="ECO:0000256" key="3">
    <source>
        <dbReference type="ARBA" id="ARBA00022692"/>
    </source>
</evidence>
<organism evidence="8 9">
    <name type="scientific">Ectopseudomonas guguanensis</name>
    <dbReference type="NCBI Taxonomy" id="1198456"/>
    <lineage>
        <taxon>Bacteria</taxon>
        <taxon>Pseudomonadati</taxon>
        <taxon>Pseudomonadota</taxon>
        <taxon>Gammaproteobacteria</taxon>
        <taxon>Pseudomonadales</taxon>
        <taxon>Pseudomonadaceae</taxon>
        <taxon>Ectopseudomonas</taxon>
    </lineage>
</organism>
<dbReference type="InterPro" id="IPR027379">
    <property type="entry name" value="CLS_N"/>
</dbReference>
<dbReference type="GeneID" id="300932904"/>
<keyword evidence="9" id="KW-1185">Reference proteome</keyword>
<dbReference type="Proteomes" id="UP000199460">
    <property type="component" value="Unassembled WGS sequence"/>
</dbReference>
<reference evidence="9" key="1">
    <citation type="submission" date="2016-10" db="EMBL/GenBank/DDBJ databases">
        <authorList>
            <person name="Varghese N."/>
            <person name="Submissions S."/>
        </authorList>
    </citation>
    <scope>NUCLEOTIDE SEQUENCE [LARGE SCALE GENOMIC DNA]</scope>
    <source>
        <strain evidence="9">JCM 18416</strain>
    </source>
</reference>
<feature type="transmembrane region" description="Helical" evidence="6">
    <location>
        <begin position="6"/>
        <end position="27"/>
    </location>
</feature>
<name>A0A1H0X8Y2_9GAMM</name>
<proteinExistence type="predicted"/>
<keyword evidence="5 6" id="KW-0472">Membrane</keyword>
<keyword evidence="2" id="KW-1003">Cell membrane</keyword>
<evidence type="ECO:0000256" key="6">
    <source>
        <dbReference type="SAM" id="Phobius"/>
    </source>
</evidence>
<dbReference type="Pfam" id="PF13396">
    <property type="entry name" value="PLDc_N"/>
    <property type="match status" value="1"/>
</dbReference>
<dbReference type="GO" id="GO:0005886">
    <property type="term" value="C:plasma membrane"/>
    <property type="evidence" value="ECO:0007669"/>
    <property type="project" value="UniProtKB-SubCell"/>
</dbReference>
<evidence type="ECO:0000256" key="4">
    <source>
        <dbReference type="ARBA" id="ARBA00022989"/>
    </source>
</evidence>
<keyword evidence="4 6" id="KW-1133">Transmembrane helix</keyword>
<evidence type="ECO:0000256" key="5">
    <source>
        <dbReference type="ARBA" id="ARBA00023136"/>
    </source>
</evidence>
<evidence type="ECO:0000313" key="8">
    <source>
        <dbReference type="EMBL" id="SDP99299.1"/>
    </source>
</evidence>
<gene>
    <name evidence="8" type="ORF">SAMN05216213_110189</name>
</gene>
<dbReference type="EMBL" id="FNJJ01000010">
    <property type="protein sequence ID" value="SDP99299.1"/>
    <property type="molecule type" value="Genomic_DNA"/>
</dbReference>
<sequence>MSGEISLLFIALGVIIILLDLWAIVSVFRSDKGVESKALWSLLIVLLPVLGLGLWGLFGPRGMSPPPSSPEHSK</sequence>
<comment type="subcellular location">
    <subcellularLocation>
        <location evidence="1">Cell membrane</location>
        <topology evidence="1">Multi-pass membrane protein</topology>
    </subcellularLocation>
</comment>
<evidence type="ECO:0000259" key="7">
    <source>
        <dbReference type="Pfam" id="PF13396"/>
    </source>
</evidence>